<evidence type="ECO:0000313" key="5">
    <source>
        <dbReference type="Proteomes" id="UP000606720"/>
    </source>
</evidence>
<feature type="domain" description="Fluoroacetyl-CoA-specific thioesterase-like" evidence="3">
    <location>
        <begin position="14"/>
        <end position="116"/>
    </location>
</feature>
<dbReference type="InterPro" id="IPR029069">
    <property type="entry name" value="HotDog_dom_sf"/>
</dbReference>
<dbReference type="PIRSF" id="PIRSF014972">
    <property type="entry name" value="FlK"/>
    <property type="match status" value="1"/>
</dbReference>
<dbReference type="EMBL" id="JACOPH010000012">
    <property type="protein sequence ID" value="MBC5714974.1"/>
    <property type="molecule type" value="Genomic_DNA"/>
</dbReference>
<feature type="active site" evidence="1">
    <location>
        <position position="41"/>
    </location>
</feature>
<feature type="binding site" evidence="2">
    <location>
        <position position="60"/>
    </location>
    <ligand>
        <name>CoA</name>
        <dbReference type="ChEBI" id="CHEBI:57287"/>
    </ligand>
</feature>
<dbReference type="Pfam" id="PF22636">
    <property type="entry name" value="FlK"/>
    <property type="match status" value="1"/>
</dbReference>
<feature type="binding site" evidence="2">
    <location>
        <position position="60"/>
    </location>
    <ligand>
        <name>substrate</name>
    </ligand>
</feature>
<evidence type="ECO:0000259" key="3">
    <source>
        <dbReference type="Pfam" id="PF22636"/>
    </source>
</evidence>
<proteinExistence type="predicted"/>
<protein>
    <submittedName>
        <fullName evidence="4">Thioesterase</fullName>
    </submittedName>
</protein>
<reference evidence="4" key="1">
    <citation type="submission" date="2020-08" db="EMBL/GenBank/DDBJ databases">
        <title>Genome public.</title>
        <authorList>
            <person name="Liu C."/>
            <person name="Sun Q."/>
        </authorList>
    </citation>
    <scope>NUCLEOTIDE SEQUENCE</scope>
    <source>
        <strain evidence="4">BX1005</strain>
    </source>
</reference>
<dbReference type="InterPro" id="IPR054485">
    <property type="entry name" value="FlK-like_dom"/>
</dbReference>
<gene>
    <name evidence="4" type="ORF">H8S17_12340</name>
</gene>
<accession>A0A923LPY0</accession>
<keyword evidence="5" id="KW-1185">Reference proteome</keyword>
<dbReference type="RefSeq" id="WP_186867539.1">
    <property type="nucleotide sequence ID" value="NZ_JACOPH010000012.1"/>
</dbReference>
<evidence type="ECO:0000256" key="1">
    <source>
        <dbReference type="PIRSR" id="PIRSR014972-1"/>
    </source>
</evidence>
<evidence type="ECO:0000256" key="2">
    <source>
        <dbReference type="PIRSR" id="PIRSR014972-2"/>
    </source>
</evidence>
<dbReference type="Gene3D" id="3.10.129.10">
    <property type="entry name" value="Hotdog Thioesterase"/>
    <property type="match status" value="1"/>
</dbReference>
<sequence>MLEAGIKGHKELTVTEDKTAKVRKSGTLNVFATPALIELIEETAWTSVADELEEGMVTVGTNLNVAHLSATPVGMKVFCNTILTEVDGRKLVFSVEVEDEAGKISQGVHERFIVQADKFQKKADAKGAKA</sequence>
<feature type="active site" evidence="1">
    <location>
        <position position="33"/>
    </location>
</feature>
<feature type="binding site" evidence="2">
    <location>
        <position position="111"/>
    </location>
    <ligand>
        <name>substrate</name>
    </ligand>
</feature>
<dbReference type="PANTHER" id="PTHR36934:SF1">
    <property type="entry name" value="THIOESTERASE DOMAIN-CONTAINING PROTEIN"/>
    <property type="match status" value="1"/>
</dbReference>
<evidence type="ECO:0000313" key="4">
    <source>
        <dbReference type="EMBL" id="MBC5714974.1"/>
    </source>
</evidence>
<dbReference type="InterPro" id="IPR025540">
    <property type="entry name" value="FlK"/>
</dbReference>
<dbReference type="PANTHER" id="PTHR36934">
    <property type="entry name" value="BLR0278 PROTEIN"/>
    <property type="match status" value="1"/>
</dbReference>
<name>A0A923LPY0_9FIRM</name>
<feature type="active site" evidence="1">
    <location>
        <position position="67"/>
    </location>
</feature>
<dbReference type="Proteomes" id="UP000606720">
    <property type="component" value="Unassembled WGS sequence"/>
</dbReference>
<organism evidence="4 5">
    <name type="scientific">Roseburia zhanii</name>
    <dbReference type="NCBI Taxonomy" id="2763064"/>
    <lineage>
        <taxon>Bacteria</taxon>
        <taxon>Bacillati</taxon>
        <taxon>Bacillota</taxon>
        <taxon>Clostridia</taxon>
        <taxon>Lachnospirales</taxon>
        <taxon>Lachnospiraceae</taxon>
        <taxon>Roseburia</taxon>
    </lineage>
</organism>
<dbReference type="SUPFAM" id="SSF54637">
    <property type="entry name" value="Thioesterase/thiol ester dehydrase-isomerase"/>
    <property type="match status" value="1"/>
</dbReference>
<dbReference type="AlphaFoldDB" id="A0A923LPY0"/>
<comment type="caution">
    <text evidence="4">The sequence shown here is derived from an EMBL/GenBank/DDBJ whole genome shotgun (WGS) entry which is preliminary data.</text>
</comment>